<name>A0A4C1TLB5_EUMVA</name>
<comment type="caution">
    <text evidence="1">The sequence shown here is derived from an EMBL/GenBank/DDBJ whole genome shotgun (WGS) entry which is preliminary data.</text>
</comment>
<proteinExistence type="predicted"/>
<organism evidence="1 2">
    <name type="scientific">Eumeta variegata</name>
    <name type="common">Bagworm moth</name>
    <name type="synonym">Eumeta japonica</name>
    <dbReference type="NCBI Taxonomy" id="151549"/>
    <lineage>
        <taxon>Eukaryota</taxon>
        <taxon>Metazoa</taxon>
        <taxon>Ecdysozoa</taxon>
        <taxon>Arthropoda</taxon>
        <taxon>Hexapoda</taxon>
        <taxon>Insecta</taxon>
        <taxon>Pterygota</taxon>
        <taxon>Neoptera</taxon>
        <taxon>Endopterygota</taxon>
        <taxon>Lepidoptera</taxon>
        <taxon>Glossata</taxon>
        <taxon>Ditrysia</taxon>
        <taxon>Tineoidea</taxon>
        <taxon>Psychidae</taxon>
        <taxon>Oiketicinae</taxon>
        <taxon>Eumeta</taxon>
    </lineage>
</organism>
<evidence type="ECO:0000313" key="1">
    <source>
        <dbReference type="EMBL" id="GBP15292.1"/>
    </source>
</evidence>
<gene>
    <name evidence="1" type="ORF">EVAR_92284_1</name>
</gene>
<accession>A0A4C1TLB5</accession>
<protein>
    <submittedName>
        <fullName evidence="1">Uncharacterized protein</fullName>
    </submittedName>
</protein>
<dbReference type="AlphaFoldDB" id="A0A4C1TLB5"/>
<keyword evidence="2" id="KW-1185">Reference proteome</keyword>
<dbReference type="EMBL" id="BGZK01000070">
    <property type="protein sequence ID" value="GBP15292.1"/>
    <property type="molecule type" value="Genomic_DNA"/>
</dbReference>
<dbReference type="Proteomes" id="UP000299102">
    <property type="component" value="Unassembled WGS sequence"/>
</dbReference>
<evidence type="ECO:0000313" key="2">
    <source>
        <dbReference type="Proteomes" id="UP000299102"/>
    </source>
</evidence>
<reference evidence="1 2" key="1">
    <citation type="journal article" date="2019" name="Commun. Biol.">
        <title>The bagworm genome reveals a unique fibroin gene that provides high tensile strength.</title>
        <authorList>
            <person name="Kono N."/>
            <person name="Nakamura H."/>
            <person name="Ohtoshi R."/>
            <person name="Tomita M."/>
            <person name="Numata K."/>
            <person name="Arakawa K."/>
        </authorList>
    </citation>
    <scope>NUCLEOTIDE SEQUENCE [LARGE SCALE GENOMIC DNA]</scope>
</reference>
<sequence>MARGRHAILGNVNLKSAAAGQPRARRSRRWATVIADDGRFRLRAPSPLLMSFRVCCPRSARGPGSCEAPSANTTGLAQIPLIKFLEQQGYADPQETNDLLDNEVTNSSSHNHDHSVCLFVVSSGKRNLFG</sequence>